<evidence type="ECO:0000256" key="19">
    <source>
        <dbReference type="SAM" id="Phobius"/>
    </source>
</evidence>
<evidence type="ECO:0000256" key="12">
    <source>
        <dbReference type="ARBA" id="ARBA00023273"/>
    </source>
</evidence>
<evidence type="ECO:0000256" key="5">
    <source>
        <dbReference type="ARBA" id="ARBA00022692"/>
    </source>
</evidence>
<evidence type="ECO:0000256" key="11">
    <source>
        <dbReference type="ARBA" id="ARBA00023180"/>
    </source>
</evidence>
<keyword evidence="5 19" id="KW-0812">Transmembrane</keyword>
<evidence type="ECO:0000256" key="17">
    <source>
        <dbReference type="ARBA" id="ARBA00078653"/>
    </source>
</evidence>
<sequence length="338" mass="38829">MSMPPEIQAIQFTGFVLSVTFHIVLLFLIWTKATKQFGSYKILMASFSIFSIFYAFVEIVTQPIMHISGTGLMLYTSFSIFSKEFGHLLAAFYCCSFGLCVLFLSAHFFYRYTAVCSPRFLRMLDGLKVFRLLIPVVFLGLVMFLDICWFGAPTDFKSEYLRESLKKEYNDDSFKVGQIAAVFYTHSSSGSLQIFWKECIGMLIVWIILFFSISSIIYFAVSTFRTVYHHTKLRKSKKNCEIHRQLFHTLIVQSLIPTFILFLPTGFLLTLPFFDVKEVGKIANAPGFGACFYPALDALTAIIMIKDFRHAFFCCCRPRIPRVRVSSIPESMFTHLHS</sequence>
<dbReference type="PANTHER" id="PTHR22943">
    <property type="entry name" value="7-TRANSMEMBRANE DOMAIN RECEPTOR C.ELEGANS"/>
    <property type="match status" value="1"/>
</dbReference>
<comment type="similarity">
    <text evidence="14">Belongs to the nematode receptor-like protein str family.</text>
</comment>
<evidence type="ECO:0000256" key="3">
    <source>
        <dbReference type="ARBA" id="ARBA00022500"/>
    </source>
</evidence>
<keyword evidence="7 19" id="KW-1133">Transmembrane helix</keyword>
<dbReference type="InParanoid" id="E3MBE8"/>
<feature type="transmembrane region" description="Helical" evidence="19">
    <location>
        <begin position="130"/>
        <end position="152"/>
    </location>
</feature>
<dbReference type="GO" id="GO:0006935">
    <property type="term" value="P:chemotaxis"/>
    <property type="evidence" value="ECO:0007669"/>
    <property type="project" value="UniProtKB-KW"/>
</dbReference>
<evidence type="ECO:0000313" key="21">
    <source>
        <dbReference type="Proteomes" id="UP000008281"/>
    </source>
</evidence>
<comment type="subcellular location">
    <subcellularLocation>
        <location evidence="1">Cell projection</location>
        <location evidence="1">Cilium membrane</location>
        <topology evidence="1">Multi-pass membrane protein</topology>
    </subcellularLocation>
</comment>
<dbReference type="FunFam" id="1.20.1070.10:FF:000128">
    <property type="entry name" value="Seven TM Receptor"/>
    <property type="match status" value="1"/>
</dbReference>
<name>E3MBE8_CAERE</name>
<dbReference type="EMBL" id="DS268433">
    <property type="protein sequence ID" value="EFO97835.1"/>
    <property type="molecule type" value="Genomic_DNA"/>
</dbReference>
<dbReference type="Pfam" id="PF10326">
    <property type="entry name" value="7TM_GPCR_Str"/>
    <property type="match status" value="1"/>
</dbReference>
<evidence type="ECO:0000256" key="14">
    <source>
        <dbReference type="ARBA" id="ARBA00061678"/>
    </source>
</evidence>
<comment type="subunit">
    <text evidence="15">Interacts with odr-4.</text>
</comment>
<dbReference type="OrthoDB" id="5854013at2759"/>
<dbReference type="GO" id="GO:0060170">
    <property type="term" value="C:ciliary membrane"/>
    <property type="evidence" value="ECO:0007669"/>
    <property type="project" value="UniProtKB-SubCell"/>
</dbReference>
<keyword evidence="9 19" id="KW-0472">Membrane</keyword>
<evidence type="ECO:0000256" key="2">
    <source>
        <dbReference type="ARBA" id="ARBA00022475"/>
    </source>
</evidence>
<keyword evidence="8" id="KW-0969">Cilium</keyword>
<evidence type="ECO:0000313" key="20">
    <source>
        <dbReference type="EMBL" id="EFO97835.1"/>
    </source>
</evidence>
<evidence type="ECO:0000256" key="8">
    <source>
        <dbReference type="ARBA" id="ARBA00023069"/>
    </source>
</evidence>
<reference evidence="20" key="1">
    <citation type="submission" date="2007-07" db="EMBL/GenBank/DDBJ databases">
        <title>PCAP assembly of the Caenorhabditis remanei genome.</title>
        <authorList>
            <consortium name="The Caenorhabditis remanei Sequencing Consortium"/>
            <person name="Wilson R.K."/>
        </authorList>
    </citation>
    <scope>NUCLEOTIDE SEQUENCE [LARGE SCALE GENOMIC DNA]</scope>
    <source>
        <strain evidence="20">PB4641</strain>
    </source>
</reference>
<evidence type="ECO:0000256" key="7">
    <source>
        <dbReference type="ARBA" id="ARBA00022989"/>
    </source>
</evidence>
<evidence type="ECO:0000256" key="10">
    <source>
        <dbReference type="ARBA" id="ARBA00023170"/>
    </source>
</evidence>
<dbReference type="OMA" id="KECIGML"/>
<feature type="transmembrane region" description="Helical" evidence="19">
    <location>
        <begin position="249"/>
        <end position="274"/>
    </location>
</feature>
<evidence type="ECO:0000256" key="6">
    <source>
        <dbReference type="ARBA" id="ARBA00022725"/>
    </source>
</evidence>
<keyword evidence="3" id="KW-0145">Chemotaxis</keyword>
<keyword evidence="21" id="KW-1185">Reference proteome</keyword>
<evidence type="ECO:0000256" key="9">
    <source>
        <dbReference type="ARBA" id="ARBA00023136"/>
    </source>
</evidence>
<dbReference type="HOGENOM" id="CLU_036335_2_0_1"/>
<accession>E3MBE8</accession>
<dbReference type="Proteomes" id="UP000008281">
    <property type="component" value="Unassembled WGS sequence"/>
</dbReference>
<proteinExistence type="inferred from homology"/>
<evidence type="ECO:0000256" key="4">
    <source>
        <dbReference type="ARBA" id="ARBA00022606"/>
    </source>
</evidence>
<keyword evidence="4" id="KW-0716">Sensory transduction</keyword>
<organism evidence="21">
    <name type="scientific">Caenorhabditis remanei</name>
    <name type="common">Caenorhabditis vulgaris</name>
    <dbReference type="NCBI Taxonomy" id="31234"/>
    <lineage>
        <taxon>Eukaryota</taxon>
        <taxon>Metazoa</taxon>
        <taxon>Ecdysozoa</taxon>
        <taxon>Nematoda</taxon>
        <taxon>Chromadorea</taxon>
        <taxon>Rhabditida</taxon>
        <taxon>Rhabditina</taxon>
        <taxon>Rhabditomorpha</taxon>
        <taxon>Rhabditoidea</taxon>
        <taxon>Rhabditidae</taxon>
        <taxon>Peloderinae</taxon>
        <taxon>Caenorhabditis</taxon>
    </lineage>
</organism>
<feature type="transmembrane region" description="Helical" evidence="19">
    <location>
        <begin position="42"/>
        <end position="65"/>
    </location>
</feature>
<keyword evidence="11" id="KW-0325">Glycoprotein</keyword>
<protein>
    <recommendedName>
        <fullName evidence="16">Serpentine receptor class r-10</fullName>
    </recommendedName>
    <alternativeName>
        <fullName evidence="17">Odorant response abnormal protein 10</fullName>
    </alternativeName>
    <alternativeName>
        <fullName evidence="18">Olfactory receptor 10</fullName>
    </alternativeName>
</protein>
<dbReference type="PANTHER" id="PTHR22943:SF242">
    <property type="entry name" value="SEVEN TM RECEPTOR"/>
    <property type="match status" value="1"/>
</dbReference>
<feature type="transmembrane region" description="Helical" evidence="19">
    <location>
        <begin position="286"/>
        <end position="305"/>
    </location>
</feature>
<dbReference type="eggNOG" id="ENOG502TGG9">
    <property type="taxonomic scope" value="Eukaryota"/>
</dbReference>
<keyword evidence="10" id="KW-0675">Receptor</keyword>
<dbReference type="GO" id="GO:0038022">
    <property type="term" value="F:G protein-coupled olfactory receptor activity"/>
    <property type="evidence" value="ECO:0007669"/>
    <property type="project" value="TreeGrafter"/>
</dbReference>
<evidence type="ECO:0000256" key="1">
    <source>
        <dbReference type="ARBA" id="ARBA00004272"/>
    </source>
</evidence>
<dbReference type="AlphaFoldDB" id="E3MBE8"/>
<dbReference type="Gene3D" id="1.20.1070.10">
    <property type="entry name" value="Rhodopsin 7-helix transmembrane proteins"/>
    <property type="match status" value="1"/>
</dbReference>
<feature type="transmembrane region" description="Helical" evidence="19">
    <location>
        <begin position="12"/>
        <end position="30"/>
    </location>
</feature>
<keyword evidence="2" id="KW-1003">Cell membrane</keyword>
<evidence type="ECO:0000256" key="18">
    <source>
        <dbReference type="ARBA" id="ARBA00082489"/>
    </source>
</evidence>
<dbReference type="SUPFAM" id="SSF81321">
    <property type="entry name" value="Family A G protein-coupled receptor-like"/>
    <property type="match status" value="1"/>
</dbReference>
<gene>
    <name evidence="20" type="ORF">CRE_15898</name>
</gene>
<evidence type="ECO:0000256" key="16">
    <source>
        <dbReference type="ARBA" id="ARBA00067967"/>
    </source>
</evidence>
<keyword evidence="12" id="KW-0966">Cell projection</keyword>
<evidence type="ECO:0000256" key="15">
    <source>
        <dbReference type="ARBA" id="ARBA00064300"/>
    </source>
</evidence>
<keyword evidence="6" id="KW-0552">Olfaction</keyword>
<comment type="function">
    <text evidence="13">An odorant receptor which affects chemotaxis to the volatile odorant diacetyl. Specifies AWA neuronal cell fate via the odr-7 pathway.</text>
</comment>
<evidence type="ECO:0000256" key="13">
    <source>
        <dbReference type="ARBA" id="ARBA00054965"/>
    </source>
</evidence>
<dbReference type="GO" id="GO:0042048">
    <property type="term" value="P:olfactory behavior"/>
    <property type="evidence" value="ECO:0007669"/>
    <property type="project" value="TreeGrafter"/>
</dbReference>
<dbReference type="InterPro" id="IPR019428">
    <property type="entry name" value="7TM_GPCR_serpentine_rcpt_Str"/>
</dbReference>
<feature type="transmembrane region" description="Helical" evidence="19">
    <location>
        <begin position="85"/>
        <end position="110"/>
    </location>
</feature>
<feature type="transmembrane region" description="Helical" evidence="19">
    <location>
        <begin position="203"/>
        <end position="228"/>
    </location>
</feature>